<dbReference type="PANTHER" id="PTHR47219">
    <property type="entry name" value="RAB GTPASE-ACTIVATING PROTEIN 1-LIKE"/>
    <property type="match status" value="1"/>
</dbReference>
<feature type="compositionally biased region" description="Polar residues" evidence="4">
    <location>
        <begin position="232"/>
        <end position="248"/>
    </location>
</feature>
<dbReference type="SUPFAM" id="SSF50729">
    <property type="entry name" value="PH domain-like"/>
    <property type="match status" value="2"/>
</dbReference>
<protein>
    <recommendedName>
        <fullName evidence="5">Rab-GAP TBC domain-containing protein</fullName>
    </recommendedName>
</protein>
<keyword evidence="1" id="KW-0343">GTPase activation</keyword>
<dbReference type="EMBL" id="JAWJWF010000004">
    <property type="protein sequence ID" value="KAK6633870.1"/>
    <property type="molecule type" value="Genomic_DNA"/>
</dbReference>
<dbReference type="CDD" id="cd00934">
    <property type="entry name" value="PTB"/>
    <property type="match status" value="1"/>
</dbReference>
<dbReference type="CDD" id="cd01269">
    <property type="entry name" value="PTB_TBC1D1_like"/>
    <property type="match status" value="1"/>
</dbReference>
<dbReference type="InterPro" id="IPR000195">
    <property type="entry name" value="Rab-GAP-TBC_dom"/>
</dbReference>
<comment type="caution">
    <text evidence="6">The sequence shown here is derived from an EMBL/GenBank/DDBJ whole genome shotgun (WGS) entry which is preliminary data.</text>
</comment>
<dbReference type="InterPro" id="IPR006020">
    <property type="entry name" value="PTB/PI_dom"/>
</dbReference>
<feature type="coiled-coil region" evidence="3">
    <location>
        <begin position="1028"/>
        <end position="1055"/>
    </location>
</feature>
<dbReference type="Gene3D" id="1.10.8.270">
    <property type="entry name" value="putative rabgap domain of human tbc1 domain family member 14 like domains"/>
    <property type="match status" value="1"/>
</dbReference>
<feature type="region of interest" description="Disordered" evidence="4">
    <location>
        <begin position="185"/>
        <end position="263"/>
    </location>
</feature>
<dbReference type="SUPFAM" id="SSF47923">
    <property type="entry name" value="Ypt/Rab-GAP domain of gyp1p"/>
    <property type="match status" value="2"/>
</dbReference>
<dbReference type="Gene3D" id="1.10.472.80">
    <property type="entry name" value="Ypt/Rab-GAP domain of gyp1p, domain 3"/>
    <property type="match status" value="1"/>
</dbReference>
<keyword evidence="7" id="KW-1185">Reference proteome</keyword>
<reference evidence="6 7" key="1">
    <citation type="submission" date="2023-09" db="EMBL/GenBank/DDBJ databases">
        <title>Genomes of two closely related lineages of the louse Polyplax serrata with different host specificities.</title>
        <authorList>
            <person name="Martinu J."/>
            <person name="Tarabai H."/>
            <person name="Stefka J."/>
            <person name="Hypsa V."/>
        </authorList>
    </citation>
    <scope>NUCLEOTIDE SEQUENCE [LARGE SCALE GENOMIC DNA]</scope>
    <source>
        <strain evidence="6">98ZLc_SE</strain>
    </source>
</reference>
<dbReference type="Pfam" id="PF00566">
    <property type="entry name" value="RabGAP-TBC"/>
    <property type="match status" value="1"/>
</dbReference>
<feature type="region of interest" description="Disordered" evidence="4">
    <location>
        <begin position="551"/>
        <end position="583"/>
    </location>
</feature>
<feature type="compositionally biased region" description="Basic and acidic residues" evidence="4">
    <location>
        <begin position="565"/>
        <end position="583"/>
    </location>
</feature>
<dbReference type="InterPro" id="IPR050302">
    <property type="entry name" value="Rab_GAP_TBC_domain"/>
</dbReference>
<accession>A0ABR1B2Y9</accession>
<dbReference type="PANTHER" id="PTHR47219:SF16">
    <property type="entry name" value="GTPASE ACTIVATING PROTEIN"/>
    <property type="match status" value="1"/>
</dbReference>
<dbReference type="Pfam" id="PF11830">
    <property type="entry name" value="DUF3350"/>
    <property type="match status" value="1"/>
</dbReference>
<evidence type="ECO:0000259" key="5">
    <source>
        <dbReference type="PROSITE" id="PS50086"/>
    </source>
</evidence>
<evidence type="ECO:0000256" key="1">
    <source>
        <dbReference type="ARBA" id="ARBA00022468"/>
    </source>
</evidence>
<dbReference type="InterPro" id="IPR011993">
    <property type="entry name" value="PH-like_dom_sf"/>
</dbReference>
<sequence>MIEFTVDFLGTTVVDKRFSNPMVPWVIADIKRRRKKQKVNLILKNGEIIAETDGTVIFRHQTQQLHRFCLEPNNMKTFMYLVRDKFEPVLNVYLFQAAECEDVMEIFQTVRDSAREPLVATKSQSSSSTLTSLCPDISPTNSQFFEVLYVGRMKVSHRKAPDTFIDDALEKFKLYELEKSRKHLVSQSSESFDDENVVRNGTGPRRNCDNSKNNLGSENSVVGDLQAESKPTESGSTSGTTQKSNNFDVQHPDRTAPDELKSEVRYQKTRTGSLGTIETLRKKVNDINQNRTMLFYVGKTDLRLISPDRKQVLLSKMLMEINCCIQGLQNNQHFGLICREIDGYFGYVFKCESNSVADHIVSAITQTSQSLKNIKDRPKQPVLSCEHCPMMWFHKLCAEVEEQSDKKRQLIILKKIETLPENEQMDVHTKLLGAESSDIKEQNEFLMILLRTHCERKQTLHTHDTEETRSEFLNQVLGGNTIFMKAKRSLTNSFDHLLKRKGSNLDGSNSKEGLNRRSYSTINDSDCHDGYHRSYLTVGPADAEIMRREISKHQNNRMQRFRSFSNDKRSKSQDSPDFVSRREQLCDRISPKEMDDYSDPSKTPFRNIFMKVGNINKTPSIENLAHENPCQTPSGSWRQAIYNRVVTPGKADDLECRKPKRKTKEEFRELWKTAINQQILLIRMEKENARLKASQEEVTVKRIKLEYDELSKSVKEQAIIWDYFTIKDNKMSAKCDGQALIQAVRQGIPRTRRGDVWYYLSHQDYVTQPSFDSSSFPNYDVPYEDILKQLTSFQHTILIDLGRTFPNHPYFSAPLGPGQLALFNLLKAYSLLDPQVGYCQGLSFVAGILLLHMSEDQAFLLLRYLMFRRGLRKQYLPDMAALQVQLYQLSRLIHDSLPMLYVHFDKNEIAPTLYAASWMLTLFASQFPLGFVARVFDLLFVEQASDVLFRIILALLEEHKTALLKLTSFEEIMDYLKHDIPKMDSTFIDKLMKKVLSMDITKQLHEFEVEYHVLQEEISTPQAELNRLRKIEVEKKNLESENSSLRKQLEVLTKTVSQLEKFRTTQQSSLNNLQTKVNTMEMTINILGDFIARTSEKYKEIKLPGDVQRIINNLQSVQENIHTGVKVNSKVDNNKFFRTSAEYREKPQFREYSTSKDFQNLTKSGTTNIGQRNMTHAGDQNISFKEIELKLVTEEDSFTRHTNQSNWTSNKTSDGSCRFNLPNGSVNKVLEAPDEDHRLADFCLRKGENDMEKGLSKLSFSDGTGSFNNKGSESHSFKNEILAKGQDQNFTGSKDLSLENETFKKSANHLHPLDSSNSVNITFNGATKLKSYKTGQLTQNRSVELIPINSKLLHISEDGDV</sequence>
<dbReference type="Gene3D" id="1.10.10.2750">
    <property type="match status" value="1"/>
</dbReference>
<feature type="compositionally biased region" description="Basic and acidic residues" evidence="4">
    <location>
        <begin position="250"/>
        <end position="263"/>
    </location>
</feature>
<organism evidence="6 7">
    <name type="scientific">Polyplax serrata</name>
    <name type="common">Common mouse louse</name>
    <dbReference type="NCBI Taxonomy" id="468196"/>
    <lineage>
        <taxon>Eukaryota</taxon>
        <taxon>Metazoa</taxon>
        <taxon>Ecdysozoa</taxon>
        <taxon>Arthropoda</taxon>
        <taxon>Hexapoda</taxon>
        <taxon>Insecta</taxon>
        <taxon>Pterygota</taxon>
        <taxon>Neoptera</taxon>
        <taxon>Paraneoptera</taxon>
        <taxon>Psocodea</taxon>
        <taxon>Troctomorpha</taxon>
        <taxon>Phthiraptera</taxon>
        <taxon>Anoplura</taxon>
        <taxon>Polyplacidae</taxon>
        <taxon>Polyplax</taxon>
    </lineage>
</organism>
<gene>
    <name evidence="6" type="ORF">RUM44_004477</name>
</gene>
<evidence type="ECO:0000256" key="3">
    <source>
        <dbReference type="SAM" id="Coils"/>
    </source>
</evidence>
<evidence type="ECO:0000256" key="2">
    <source>
        <dbReference type="ARBA" id="ARBA00022553"/>
    </source>
</evidence>
<dbReference type="SMART" id="SM00164">
    <property type="entry name" value="TBC"/>
    <property type="match status" value="1"/>
</dbReference>
<dbReference type="InterPro" id="IPR035969">
    <property type="entry name" value="Rab-GAP_TBC_sf"/>
</dbReference>
<feature type="domain" description="Rab-GAP TBC" evidence="5">
    <location>
        <begin position="747"/>
        <end position="943"/>
    </location>
</feature>
<evidence type="ECO:0000256" key="4">
    <source>
        <dbReference type="SAM" id="MobiDB-lite"/>
    </source>
</evidence>
<proteinExistence type="predicted"/>
<dbReference type="InterPro" id="IPR021785">
    <property type="entry name" value="DUF3350"/>
</dbReference>
<dbReference type="PROSITE" id="PS50086">
    <property type="entry name" value="TBC_RABGAP"/>
    <property type="match status" value="1"/>
</dbReference>
<name>A0ABR1B2Y9_POLSC</name>
<feature type="compositionally biased region" description="Polar residues" evidence="4">
    <location>
        <begin position="210"/>
        <end position="220"/>
    </location>
</feature>
<keyword evidence="2" id="KW-0597">Phosphoprotein</keyword>
<dbReference type="SMART" id="SM00462">
    <property type="entry name" value="PTB"/>
    <property type="match status" value="2"/>
</dbReference>
<keyword evidence="3" id="KW-0175">Coiled coil</keyword>
<evidence type="ECO:0000313" key="6">
    <source>
        <dbReference type="EMBL" id="KAK6633870.1"/>
    </source>
</evidence>
<dbReference type="Gene3D" id="2.30.29.30">
    <property type="entry name" value="Pleckstrin-homology domain (PH domain)/Phosphotyrosine-binding domain (PTB)"/>
    <property type="match status" value="2"/>
</dbReference>
<evidence type="ECO:0000313" key="7">
    <source>
        <dbReference type="Proteomes" id="UP001359485"/>
    </source>
</evidence>
<dbReference type="Proteomes" id="UP001359485">
    <property type="component" value="Unassembled WGS sequence"/>
</dbReference>